<feature type="region of interest" description="Disordered" evidence="1">
    <location>
        <begin position="152"/>
        <end position="395"/>
    </location>
</feature>
<feature type="compositionally biased region" description="Basic and acidic residues" evidence="1">
    <location>
        <begin position="273"/>
        <end position="344"/>
    </location>
</feature>
<dbReference type="Pfam" id="PF20177">
    <property type="entry name" value="DUF6542"/>
    <property type="match status" value="1"/>
</dbReference>
<evidence type="ECO:0000313" key="5">
    <source>
        <dbReference type="Proteomes" id="UP000550501"/>
    </source>
</evidence>
<evidence type="ECO:0000256" key="2">
    <source>
        <dbReference type="SAM" id="Phobius"/>
    </source>
</evidence>
<feature type="transmembrane region" description="Helical" evidence="2">
    <location>
        <begin position="49"/>
        <end position="71"/>
    </location>
</feature>
<dbReference type="Proteomes" id="UP000550501">
    <property type="component" value="Unassembled WGS sequence"/>
</dbReference>
<keyword evidence="2" id="KW-0472">Membrane</keyword>
<dbReference type="EMBL" id="JACHVU010000014">
    <property type="protein sequence ID" value="MBB2993183.1"/>
    <property type="molecule type" value="Genomic_DNA"/>
</dbReference>
<feature type="compositionally biased region" description="Basic and acidic residues" evidence="1">
    <location>
        <begin position="243"/>
        <end position="263"/>
    </location>
</feature>
<feature type="transmembrane region" description="Helical" evidence="2">
    <location>
        <begin position="24"/>
        <end position="43"/>
    </location>
</feature>
<keyword evidence="2" id="KW-1133">Transmembrane helix</keyword>
<feature type="compositionally biased region" description="Basic residues" evidence="1">
    <location>
        <begin position="219"/>
        <end position="231"/>
    </location>
</feature>
<feature type="compositionally biased region" description="Low complexity" evidence="1">
    <location>
        <begin position="161"/>
        <end position="176"/>
    </location>
</feature>
<keyword evidence="5" id="KW-1185">Reference proteome</keyword>
<comment type="caution">
    <text evidence="4">The sequence shown here is derived from an EMBL/GenBank/DDBJ whole genome shotgun (WGS) entry which is preliminary data.</text>
</comment>
<evidence type="ECO:0000259" key="3">
    <source>
        <dbReference type="Pfam" id="PF20177"/>
    </source>
</evidence>
<accession>A0A839QC62</accession>
<proteinExistence type="predicted"/>
<name>A0A839QC62_MYCIR</name>
<feature type="compositionally biased region" description="Basic and acidic residues" evidence="1">
    <location>
        <begin position="364"/>
        <end position="395"/>
    </location>
</feature>
<evidence type="ECO:0000313" key="4">
    <source>
        <dbReference type="EMBL" id="MBB2993183.1"/>
    </source>
</evidence>
<feature type="transmembrane region" description="Helical" evidence="2">
    <location>
        <begin position="83"/>
        <end position="101"/>
    </location>
</feature>
<feature type="compositionally biased region" description="Basic and acidic residues" evidence="1">
    <location>
        <begin position="191"/>
        <end position="208"/>
    </location>
</feature>
<organism evidence="4 5">
    <name type="scientific">Mycolicibacterium iranicum</name>
    <name type="common">Mycobacterium iranicum</name>
    <dbReference type="NCBI Taxonomy" id="912594"/>
    <lineage>
        <taxon>Bacteria</taxon>
        <taxon>Bacillati</taxon>
        <taxon>Actinomycetota</taxon>
        <taxon>Actinomycetes</taxon>
        <taxon>Mycobacteriales</taxon>
        <taxon>Mycobacteriaceae</taxon>
        <taxon>Mycolicibacterium</taxon>
    </lineage>
</organism>
<feature type="transmembrane region" description="Helical" evidence="2">
    <location>
        <begin position="121"/>
        <end position="141"/>
    </location>
</feature>
<feature type="domain" description="DUF6542" evidence="3">
    <location>
        <begin position="23"/>
        <end position="141"/>
    </location>
</feature>
<reference evidence="4 5" key="1">
    <citation type="submission" date="2020-08" db="EMBL/GenBank/DDBJ databases">
        <title>The Agave Microbiome: Exploring the role of microbial communities in plant adaptations to desert environments.</title>
        <authorList>
            <person name="Partida-Martinez L.P."/>
        </authorList>
    </citation>
    <scope>NUCLEOTIDE SEQUENCE [LARGE SCALE GENOMIC DNA]</scope>
    <source>
        <strain evidence="4 5">AT2.18</strain>
    </source>
</reference>
<gene>
    <name evidence="4" type="ORF">FHR72_004690</name>
</gene>
<keyword evidence="2" id="KW-0812">Transmembrane</keyword>
<protein>
    <recommendedName>
        <fullName evidence="3">DUF6542 domain-containing protein</fullName>
    </recommendedName>
</protein>
<dbReference type="AlphaFoldDB" id="A0A839QC62"/>
<evidence type="ECO:0000256" key="1">
    <source>
        <dbReference type="SAM" id="MobiDB-lite"/>
    </source>
</evidence>
<dbReference type="RefSeq" id="WP_183472762.1">
    <property type="nucleotide sequence ID" value="NZ_JACHVU010000014.1"/>
</dbReference>
<dbReference type="InterPro" id="IPR046672">
    <property type="entry name" value="DUF6542"/>
</dbReference>
<sequence>MSGQRTRPAVAADHRSVHPNVTGIPWWGAVLTAVVASAIGFAFDAGSGGGQLTAAFSTLYVLGCLIAVLAVQQRGLFTAVIQPPLVLFVTVPGAYFLMHSSEIQGLKDVLINCGYPLIERFPLMFFTSAAVLLIGLGRWYFGKAAKRAAPEAAEERAATPGRSAGLSSKLSSLLGGRTAGDDTDVDDAEDGDPRARRAAERRRARDAKPAAGRSSRGARPVKRAPSRSRHSRAPETEIIDAVVDDRPRPRRPRPTDDSAGEPRRRSRSSATRSSRESREPREPRTSRSSRSSREGREPREPRERRTRYESYDRQDRYERPVRERPQRRSSYEDRRFDDGGRFGEYDAFDGYGSGSHHPVSRVRYRGEDAEDRTESRARRRAPQRDVDADRWEYDI</sequence>
<feature type="compositionally biased region" description="Acidic residues" evidence="1">
    <location>
        <begin position="181"/>
        <end position="190"/>
    </location>
</feature>